<dbReference type="GO" id="GO:0044550">
    <property type="term" value="P:secondary metabolite biosynthetic process"/>
    <property type="evidence" value="ECO:0007669"/>
    <property type="project" value="TreeGrafter"/>
</dbReference>
<dbReference type="Gene3D" id="3.40.50.150">
    <property type="entry name" value="Vaccinia Virus protein VP39"/>
    <property type="match status" value="1"/>
</dbReference>
<dbReference type="GeneID" id="70191139"/>
<dbReference type="PROSITE" id="PS52004">
    <property type="entry name" value="KS3_2"/>
    <property type="match status" value="1"/>
</dbReference>
<dbReference type="InterPro" id="IPR020843">
    <property type="entry name" value="ER"/>
</dbReference>
<evidence type="ECO:0000256" key="4">
    <source>
        <dbReference type="ARBA" id="ARBA00022857"/>
    </source>
</evidence>
<dbReference type="SUPFAM" id="SSF53335">
    <property type="entry name" value="S-adenosyl-L-methionine-dependent methyltransferases"/>
    <property type="match status" value="1"/>
</dbReference>
<dbReference type="InterPro" id="IPR050091">
    <property type="entry name" value="PKS_NRPS_Biosynth_Enz"/>
</dbReference>
<dbReference type="CDD" id="cd05195">
    <property type="entry name" value="enoyl_red"/>
    <property type="match status" value="1"/>
</dbReference>
<dbReference type="InterPro" id="IPR009081">
    <property type="entry name" value="PP-bd_ACP"/>
</dbReference>
<feature type="compositionally biased region" description="Basic and acidic residues" evidence="8">
    <location>
        <begin position="2499"/>
        <end position="2515"/>
    </location>
</feature>
<dbReference type="Pfam" id="PF08242">
    <property type="entry name" value="Methyltransf_12"/>
    <property type="match status" value="1"/>
</dbReference>
<dbReference type="Pfam" id="PF08659">
    <property type="entry name" value="KR"/>
    <property type="match status" value="1"/>
</dbReference>
<dbReference type="SMART" id="SM00827">
    <property type="entry name" value="PKS_AT"/>
    <property type="match status" value="1"/>
</dbReference>
<dbReference type="Pfam" id="PF02801">
    <property type="entry name" value="Ketoacyl-synt_C"/>
    <property type="match status" value="1"/>
</dbReference>
<evidence type="ECO:0000256" key="2">
    <source>
        <dbReference type="ARBA" id="ARBA00022553"/>
    </source>
</evidence>
<keyword evidence="3" id="KW-0808">Transferase</keyword>
<dbReference type="PANTHER" id="PTHR43775">
    <property type="entry name" value="FATTY ACID SYNTHASE"/>
    <property type="match status" value="1"/>
</dbReference>
<dbReference type="PROSITE" id="PS52019">
    <property type="entry name" value="PKS_MFAS_DH"/>
    <property type="match status" value="1"/>
</dbReference>
<dbReference type="Pfam" id="PF00698">
    <property type="entry name" value="Acyl_transf_1"/>
    <property type="match status" value="1"/>
</dbReference>
<dbReference type="InterPro" id="IPR020807">
    <property type="entry name" value="PKS_DH"/>
</dbReference>
<feature type="domain" description="Ketosynthase family 3 (KS3)" evidence="10">
    <location>
        <begin position="4"/>
        <end position="438"/>
    </location>
</feature>
<dbReference type="Gene3D" id="1.10.1200.10">
    <property type="entry name" value="ACP-like"/>
    <property type="match status" value="1"/>
</dbReference>
<feature type="active site" description="Proton acceptor; for dehydratase activity" evidence="7">
    <location>
        <position position="980"/>
    </location>
</feature>
<evidence type="ECO:0000313" key="12">
    <source>
        <dbReference type="EMBL" id="KAH7014276.1"/>
    </source>
</evidence>
<evidence type="ECO:0000256" key="3">
    <source>
        <dbReference type="ARBA" id="ARBA00022679"/>
    </source>
</evidence>
<dbReference type="GO" id="GO:0016491">
    <property type="term" value="F:oxidoreductase activity"/>
    <property type="evidence" value="ECO:0007669"/>
    <property type="project" value="UniProtKB-KW"/>
</dbReference>
<dbReference type="InterPro" id="IPR023213">
    <property type="entry name" value="CAT-like_dom_sf"/>
</dbReference>
<dbReference type="InterPro" id="IPR001227">
    <property type="entry name" value="Ac_transferase_dom_sf"/>
</dbReference>
<evidence type="ECO:0008006" key="14">
    <source>
        <dbReference type="Google" id="ProtNLM"/>
    </source>
</evidence>
<dbReference type="RefSeq" id="XP_046005243.1">
    <property type="nucleotide sequence ID" value="XM_046161593.1"/>
</dbReference>
<dbReference type="OrthoDB" id="329835at2759"/>
<name>A0A9P8XS66_9PEZI</name>
<keyword evidence="5" id="KW-0560">Oxidoreductase</keyword>
<dbReference type="Pfam" id="PF13602">
    <property type="entry name" value="ADH_zinc_N_2"/>
    <property type="match status" value="1"/>
</dbReference>
<accession>A0A9P8XS66</accession>
<dbReference type="GO" id="GO:0004312">
    <property type="term" value="F:fatty acid synthase activity"/>
    <property type="evidence" value="ECO:0007669"/>
    <property type="project" value="TreeGrafter"/>
</dbReference>
<dbReference type="InterPro" id="IPR016035">
    <property type="entry name" value="Acyl_Trfase/lysoPLipase"/>
</dbReference>
<dbReference type="Gene3D" id="3.30.559.10">
    <property type="entry name" value="Chloramphenicol acetyltransferase-like domain"/>
    <property type="match status" value="1"/>
</dbReference>
<protein>
    <recommendedName>
        <fullName evidence="14">Polyketide synthase</fullName>
    </recommendedName>
</protein>
<sequence length="3208" mass="349248">MERPIPIAIIGMSCRLPGGANSPEQLWDMLYEGRSGHGPVPPTRWNADAFYHADPNARESVPFKHGYFLRDDISAFDARFFRIPPRDANGMDPQQRLLLEVTYEALENAGMRLEDIRGSNTAVYIAEFARDYDRMMSKDVPNVHKLHVLGGGDAILANRISYLLDLKGSSFVLDTGCSGSMVAVHQACQAIRNGETSMAIAGACQLVLHPDQSMYMSQINMTNPDGQCYVWDDRGSGYGRGEGAGIIILKRLDHAIRDNDTVHAIIANTGINQDGKTAGISLPNGEAQAALAKSVYAAAGFDPAETLYVEAHGTVSFTDCIYVGDKEEIASIYDTFCNGVDRRRNVRVGSIKANIGHLECASGISALIKSVMILKKGHVPGNINLKTVKPSIAKFMGGSLELPMTTTPFADPDYHGPRRVSISGFGYGGTNAHAILVAADSTDYTSDAPNGASNTSENTATVDQATTKEYPHLFVLAAASEVSLSSMTAKLGRWLADHNPGPAKLCDLAYTLGARRSTYNWRTTVTAANAEALIKQLALSKAIKPPAVEPNVTFVFTGQGAQWYAMGRELLQSSGRFWESVQHSSRLLLEWGSPWTLVEELLKSDEVSRLNESELAQPATTAIQIALVDLLQTFAVVPQRVCGHSSGEIGAAYAAGALSHDAALRVSYLRGIVSRKAKDSNPTRGSMLSVGLGEDAVRSYVKLATDGKLVTACINSPESTTISGDESAIDALAAVLADKGIFNRKLKVDTAYHSHHMLAVADEYLQALEAAGLSEMPASGTTVFFSSVTGERKVDGFGPSYWVQNLVSPVQFDKAVAAAAEDIVSSPASETGQTPTNVFVEIGPHAALKGPARQVLAVKPGASFKHIYVSPLVRKQNALESTLDVVAKLFESGSSTLNMAAVASLHSATSSLPRLIADLPPYAWDHTSRYWHESRLSRDHRLRKFPYHDLLGVLDVMSDSLTPRWRHHIDPESLPWIRDHVVDGFILFPGTGYISMAIEALKQVIELRGMPGTPSRFLLRDVKFIKPLIIPQPAANEEKQQVEVHLTLVPESVATADSTKGSVAWQVFRVTSYDRLSSLWTEHCSGRISAAMQRPSAEFEVDAGLAAADLAVLEQTRARASDVRDPSQFYARLAESGNAFGPTFSCMTELVLGDHESYGRVVVPDIASTMPAKYQLPHVVHPATLDALNHLAAAMYQRHCGNQPFVAAGIDEITISAGMSSLPGTELVIAGKMESRTKRSASGTTRVFQRKADQNNEEAVEPILTLQGWRLQAVGEAKRPENEEVPFSRSMTYRMQWRPDVDNLTNEAFNAQLAEKSLYAVGYSPDCGPLETTFLHESAAFIYIKRAVEQIEKKGLSIDTSSPHLAKLYKWMHALVQPGNEHMIPIIPDKIDIPRLPPPATSPEEKKVREDFILARDALTGAQGAMLERIGTQLESILTGSVASLTLMFRDDLLERLYSEDMMASSYAQMAEYVRLLAFKNPRMRILEIGAGTGGATLPLLNALQDPVDGPLFGRYCYTDISSGFFEKARVKFGKWEDRMDFRTLDVSRDPASQGDFGEARFDLIVAANVLHATPLLDVTVDNCRKLLNTNGRMILMEVSRLTLALNAIFGTLPGWWMSEDGRENTPTVPVPVWDGILRRQGFAGVEIAAPDRQDETASMTAMVLSPPQQSITVLLGHDDSHTASSPADSISRAFTSRGIDCKVEHLGQATIVDGGSYILLDAAEHPVLKEPSPEGFASFQSLVTVAKNVLWVGFHSTGESANVTAIKGMVNGFARVIRNENSYINLLTLDVRGTIPDANDKDDAAAVSRQIASIASQSFWPSSSSSSSGDTTAEPEHGRELEFALSANADRRILIPRVRVDDKFNSWVASTRPEHAKTTHLHRFHDTSRAIKLEPEVPGLLNTLRFVDDEVAATPLEPYQIRVRPVAYGVNFKDVFVALGQGPPGAIMVGEHAGVVTEVGADMLDRYAVGDRVAGMGAEAMANCPRLHGLNAHRLPESMSFVDGASATVVFCTAWYCLVTVGNLQKGESILIRHSGSGGVGQAAIQIAQYLGAEVYTTVGSAAKKQLVMEAYGIPASHVFSSGSTTFKDGILTQTGGRGVDMVLNSLAGEQLRASVECVATFGKFIEIGKADIYKKTNLGMACFDKGITFVAVDFVLIVFQRPHLVHEALKEVYALFERGVFRSITPVTTLPMARVEEAFRMIANREHTGKLVMLAGDDDMVKAVVPAPSPLTLDSNGTYVVVGGLGDLGRRVCLLLARGGAGCVVTLSRSLPAEEELERFRQEVASEGKECRFVNMLCNVSDAAAVKAIAEQLQSDSSPVRGVVHSGLALADRPIELMTHAEYMTAVLPKVHGTLNLQDAFGSDTLDFMILLSSSTGILGMKGQSNYAAGNTFQDAFANAHNAQSSHTRYVSLDIGAIAGSGHVSRLPLQGVEMQKQNILFMTFGEVVMLLEYAMGPLAVKDDFSHSIVGITRDTMSTMQDSAAFTNPMFRLLPETKSADDSDDERIKNDAGGKSRAQQDPGKLVAQAKTMDEVREIIAVATAAKFSAFLDIEVPVDIPIVQLALDSLVSIELKNWMSRTFQAPVQASEIAGALSINALASLLADRSRCVSDEVRAGAGSAEASQPPQASKKAKGWHGYECCKHCKVLPKPPLPDLDDILDYTLANTGHFFAPGAERDAFVQALDEMRQPDSIGRQVHAGLRARRDDPEVDSWSAELLADALYLQRREPLAPFSSFVGCNADGGRGEQTHTQATRAALLTTALMDFRTATVRHEVEPQWFFGKPSCNSQLRWLFDACREPAVGKDVMRLYEDSRHVAVLSKGRLFKVMLVGEDGEMVSFDRLRATYDAIVNTTRGGHDEWTGILTSDQRDSWAEIRKACMAHSAANAEYIQTVETAIFLLCLDEGSPDTDPEQVRQAWFGDGFNRWSDKTNQVIVSANGKSSVILEHGMLDGMTSWRFSERIQQAINSAPSQLVTSDSSVGDDGATAAASKQHDIHLEEFVFTPTPDLDSHMLLLRERYLAATSRADYGNHVVDAFGTEDLMAWNMPIKSVLDATVQLALRLHYGQNVQVWEGVSMAGFHKGRSDLLQVTTSSAVDFCTMVLDGDPTGRTYTREEKRGALLNLGREFSAHLQRCLSGRSHLRLLEMMRDQWPKDQPKAKLFETNMFWTSPFIIMQHVPQGVACANMTHGVQKDGCFFLSVSPSDHR</sequence>
<dbReference type="Pfam" id="PF22621">
    <property type="entry name" value="CurL-like_PKS_C"/>
    <property type="match status" value="1"/>
</dbReference>
<dbReference type="InterPro" id="IPR049551">
    <property type="entry name" value="PKS_DH_C"/>
</dbReference>
<dbReference type="Pfam" id="PF00109">
    <property type="entry name" value="ketoacyl-synt"/>
    <property type="match status" value="1"/>
</dbReference>
<dbReference type="Gene3D" id="3.40.366.10">
    <property type="entry name" value="Malonyl-Coenzyme A Acyl Carrier Protein, domain 2"/>
    <property type="match status" value="1"/>
</dbReference>
<dbReference type="Gene3D" id="3.30.559.70">
    <property type="entry name" value="Choline/Carnitine o-acyltransferase, domain 2"/>
    <property type="match status" value="1"/>
</dbReference>
<dbReference type="PROSITE" id="PS50075">
    <property type="entry name" value="CARRIER"/>
    <property type="match status" value="1"/>
</dbReference>
<dbReference type="Proteomes" id="UP000756346">
    <property type="component" value="Unassembled WGS sequence"/>
</dbReference>
<dbReference type="InterPro" id="IPR020841">
    <property type="entry name" value="PKS_Beta-ketoAc_synthase_dom"/>
</dbReference>
<keyword evidence="1" id="KW-0596">Phosphopantetheine</keyword>
<dbReference type="Pfam" id="PF14765">
    <property type="entry name" value="PS-DH"/>
    <property type="match status" value="1"/>
</dbReference>
<dbReference type="InterPro" id="IPR013217">
    <property type="entry name" value="Methyltransf_12"/>
</dbReference>
<dbReference type="InterPro" id="IPR016036">
    <property type="entry name" value="Malonyl_transacylase_ACP-bd"/>
</dbReference>
<evidence type="ECO:0000259" key="10">
    <source>
        <dbReference type="PROSITE" id="PS52004"/>
    </source>
</evidence>
<comment type="caution">
    <text evidence="12">The sequence shown here is derived from an EMBL/GenBank/DDBJ whole genome shotgun (WGS) entry which is preliminary data.</text>
</comment>
<dbReference type="Pfam" id="PF00755">
    <property type="entry name" value="Carn_acyltransf"/>
    <property type="match status" value="1"/>
</dbReference>
<evidence type="ECO:0000256" key="5">
    <source>
        <dbReference type="ARBA" id="ARBA00023002"/>
    </source>
</evidence>
<dbReference type="SMART" id="SM00822">
    <property type="entry name" value="PKS_KR"/>
    <property type="match status" value="1"/>
</dbReference>
<feature type="domain" description="Carrier" evidence="9">
    <location>
        <begin position="2534"/>
        <end position="2609"/>
    </location>
</feature>
<dbReference type="SUPFAM" id="SSF52777">
    <property type="entry name" value="CoA-dependent acyltransferases"/>
    <property type="match status" value="2"/>
</dbReference>
<dbReference type="InterPro" id="IPR014030">
    <property type="entry name" value="Ketoacyl_synth_N"/>
</dbReference>
<dbReference type="GO" id="GO:1901336">
    <property type="term" value="P:lactone biosynthetic process"/>
    <property type="evidence" value="ECO:0007669"/>
    <property type="project" value="UniProtKB-ARBA"/>
</dbReference>
<dbReference type="SUPFAM" id="SSF47336">
    <property type="entry name" value="ACP-like"/>
    <property type="match status" value="1"/>
</dbReference>
<dbReference type="InterPro" id="IPR042231">
    <property type="entry name" value="Cho/carn_acyl_trans_2"/>
</dbReference>
<dbReference type="CDD" id="cd00833">
    <property type="entry name" value="PKS"/>
    <property type="match status" value="1"/>
</dbReference>
<dbReference type="InterPro" id="IPR029063">
    <property type="entry name" value="SAM-dependent_MTases_sf"/>
</dbReference>
<evidence type="ECO:0000259" key="11">
    <source>
        <dbReference type="PROSITE" id="PS52019"/>
    </source>
</evidence>
<dbReference type="InterPro" id="IPR049900">
    <property type="entry name" value="PKS_mFAS_DH"/>
</dbReference>
<dbReference type="Gene3D" id="3.40.50.720">
    <property type="entry name" value="NAD(P)-binding Rossmann-like Domain"/>
    <property type="match status" value="1"/>
</dbReference>
<evidence type="ECO:0000256" key="1">
    <source>
        <dbReference type="ARBA" id="ARBA00022450"/>
    </source>
</evidence>
<dbReference type="Gene3D" id="3.40.47.10">
    <property type="match status" value="1"/>
</dbReference>
<dbReference type="Pfam" id="PF23114">
    <property type="entry name" value="NAD-bd_HRPKS_sdrA"/>
    <property type="match status" value="1"/>
</dbReference>
<dbReference type="InterPro" id="IPR036736">
    <property type="entry name" value="ACP-like_sf"/>
</dbReference>
<dbReference type="InterPro" id="IPR036291">
    <property type="entry name" value="NAD(P)-bd_dom_sf"/>
</dbReference>
<dbReference type="SMART" id="SM00823">
    <property type="entry name" value="PKS_PP"/>
    <property type="match status" value="1"/>
</dbReference>
<dbReference type="FunFam" id="3.40.50.720:FF:000209">
    <property type="entry name" value="Polyketide synthase Pks12"/>
    <property type="match status" value="1"/>
</dbReference>
<organism evidence="12 13">
    <name type="scientific">Microdochium trichocladiopsis</name>
    <dbReference type="NCBI Taxonomy" id="1682393"/>
    <lineage>
        <taxon>Eukaryota</taxon>
        <taxon>Fungi</taxon>
        <taxon>Dikarya</taxon>
        <taxon>Ascomycota</taxon>
        <taxon>Pezizomycotina</taxon>
        <taxon>Sordariomycetes</taxon>
        <taxon>Xylariomycetidae</taxon>
        <taxon>Xylariales</taxon>
        <taxon>Microdochiaceae</taxon>
        <taxon>Microdochium</taxon>
    </lineage>
</organism>
<dbReference type="Pfam" id="PF21089">
    <property type="entry name" value="PKS_DH_N"/>
    <property type="match status" value="1"/>
</dbReference>
<dbReference type="InterPro" id="IPR014031">
    <property type="entry name" value="Ketoacyl_synth_C"/>
</dbReference>
<evidence type="ECO:0000313" key="13">
    <source>
        <dbReference type="Proteomes" id="UP000756346"/>
    </source>
</evidence>
<dbReference type="InterPro" id="IPR039551">
    <property type="entry name" value="Cho/carn_acyl_trans"/>
</dbReference>
<dbReference type="SUPFAM" id="SSF51735">
    <property type="entry name" value="NAD(P)-binding Rossmann-fold domains"/>
    <property type="match status" value="2"/>
</dbReference>
<dbReference type="EMBL" id="JAGTJQ010000013">
    <property type="protein sequence ID" value="KAH7014276.1"/>
    <property type="molecule type" value="Genomic_DNA"/>
</dbReference>
<proteinExistence type="predicted"/>
<feature type="region of interest" description="N-terminal hotdog fold" evidence="7">
    <location>
        <begin position="948"/>
        <end position="1095"/>
    </location>
</feature>
<evidence type="ECO:0000259" key="9">
    <source>
        <dbReference type="PROSITE" id="PS50075"/>
    </source>
</evidence>
<reference evidence="12" key="1">
    <citation type="journal article" date="2021" name="Nat. Commun.">
        <title>Genetic determinants of endophytism in the Arabidopsis root mycobiome.</title>
        <authorList>
            <person name="Mesny F."/>
            <person name="Miyauchi S."/>
            <person name="Thiergart T."/>
            <person name="Pickel B."/>
            <person name="Atanasova L."/>
            <person name="Karlsson M."/>
            <person name="Huettel B."/>
            <person name="Barry K.W."/>
            <person name="Haridas S."/>
            <person name="Chen C."/>
            <person name="Bauer D."/>
            <person name="Andreopoulos W."/>
            <person name="Pangilinan J."/>
            <person name="LaButti K."/>
            <person name="Riley R."/>
            <person name="Lipzen A."/>
            <person name="Clum A."/>
            <person name="Drula E."/>
            <person name="Henrissat B."/>
            <person name="Kohler A."/>
            <person name="Grigoriev I.V."/>
            <person name="Martin F.M."/>
            <person name="Hacquard S."/>
        </authorList>
    </citation>
    <scope>NUCLEOTIDE SEQUENCE</scope>
    <source>
        <strain evidence="12">MPI-CAGE-CH-0230</strain>
    </source>
</reference>
<evidence type="ECO:0000256" key="8">
    <source>
        <dbReference type="SAM" id="MobiDB-lite"/>
    </source>
</evidence>
<dbReference type="SUPFAM" id="SSF50129">
    <property type="entry name" value="GroES-like"/>
    <property type="match status" value="1"/>
</dbReference>
<dbReference type="InterPro" id="IPR056501">
    <property type="entry name" value="NAD-bd_HRPKS_sdrA"/>
</dbReference>
<feature type="region of interest" description="C-terminal hotdog fold" evidence="7">
    <location>
        <begin position="1121"/>
        <end position="1280"/>
    </location>
</feature>
<evidence type="ECO:0000256" key="7">
    <source>
        <dbReference type="PROSITE-ProRule" id="PRU01363"/>
    </source>
</evidence>
<dbReference type="InterPro" id="IPR020806">
    <property type="entry name" value="PKS_PP-bd"/>
</dbReference>
<dbReference type="InterPro" id="IPR014043">
    <property type="entry name" value="Acyl_transferase_dom"/>
</dbReference>
<dbReference type="InterPro" id="IPR049552">
    <property type="entry name" value="PKS_DH_N"/>
</dbReference>
<dbReference type="GO" id="GO:0031177">
    <property type="term" value="F:phosphopantetheine binding"/>
    <property type="evidence" value="ECO:0007669"/>
    <property type="project" value="InterPro"/>
</dbReference>
<dbReference type="GO" id="GO:0006633">
    <property type="term" value="P:fatty acid biosynthetic process"/>
    <property type="evidence" value="ECO:0007669"/>
    <property type="project" value="TreeGrafter"/>
</dbReference>
<dbReference type="InterPro" id="IPR016039">
    <property type="entry name" value="Thiolase-like"/>
</dbReference>
<gene>
    <name evidence="12" type="ORF">B0I36DRAFT_397789</name>
</gene>
<dbReference type="Gene3D" id="3.10.129.110">
    <property type="entry name" value="Polyketide synthase dehydratase"/>
    <property type="match status" value="1"/>
</dbReference>
<feature type="domain" description="PKS/mFAS DH" evidence="11">
    <location>
        <begin position="948"/>
        <end position="1280"/>
    </location>
</feature>
<dbReference type="PANTHER" id="PTHR43775:SF22">
    <property type="entry name" value="SYNTHASE, PUTATIVE (JCVI)-RELATED"/>
    <property type="match status" value="1"/>
</dbReference>
<keyword evidence="13" id="KW-1185">Reference proteome</keyword>
<dbReference type="SUPFAM" id="SSF52151">
    <property type="entry name" value="FabD/lysophospholipase-like"/>
    <property type="match status" value="1"/>
</dbReference>
<dbReference type="SMART" id="SM00826">
    <property type="entry name" value="PKS_DH"/>
    <property type="match status" value="1"/>
</dbReference>
<dbReference type="Gene3D" id="3.90.180.10">
    <property type="entry name" value="Medium-chain alcohol dehydrogenases, catalytic domain"/>
    <property type="match status" value="1"/>
</dbReference>
<dbReference type="InterPro" id="IPR011032">
    <property type="entry name" value="GroES-like_sf"/>
</dbReference>
<keyword evidence="2" id="KW-0597">Phosphoprotein</keyword>
<dbReference type="SUPFAM" id="SSF53901">
    <property type="entry name" value="Thiolase-like"/>
    <property type="match status" value="1"/>
</dbReference>
<dbReference type="CDD" id="cd02440">
    <property type="entry name" value="AdoMet_MTases"/>
    <property type="match status" value="1"/>
</dbReference>
<keyword evidence="4" id="KW-0521">NADP</keyword>
<dbReference type="InterPro" id="IPR042104">
    <property type="entry name" value="PKS_dehydratase_sf"/>
</dbReference>
<dbReference type="SUPFAM" id="SSF55048">
    <property type="entry name" value="Probable ACP-binding domain of malonyl-CoA ACP transacylase"/>
    <property type="match status" value="1"/>
</dbReference>
<evidence type="ECO:0000256" key="6">
    <source>
        <dbReference type="ARBA" id="ARBA00023268"/>
    </source>
</evidence>
<dbReference type="SMART" id="SM00829">
    <property type="entry name" value="PKS_ER"/>
    <property type="match status" value="1"/>
</dbReference>
<feature type="active site" description="Proton donor; for dehydratase activity" evidence="7">
    <location>
        <position position="1186"/>
    </location>
</feature>
<dbReference type="SMART" id="SM00825">
    <property type="entry name" value="PKS_KS"/>
    <property type="match status" value="1"/>
</dbReference>
<keyword evidence="6" id="KW-0511">Multifunctional enzyme</keyword>
<dbReference type="InterPro" id="IPR057326">
    <property type="entry name" value="KR_dom"/>
</dbReference>
<dbReference type="InterPro" id="IPR013968">
    <property type="entry name" value="PKS_KR"/>
</dbReference>
<feature type="region of interest" description="Disordered" evidence="8">
    <location>
        <begin position="2497"/>
        <end position="2525"/>
    </location>
</feature>